<evidence type="ECO:0000313" key="1">
    <source>
        <dbReference type="EMBL" id="RSH82473.1"/>
    </source>
</evidence>
<reference evidence="1 2" key="1">
    <citation type="submission" date="2018-11" db="EMBL/GenBank/DDBJ databases">
        <title>Genome sequence of Apiotrichum porosum DSM 27194.</title>
        <authorList>
            <person name="Aliyu H."/>
            <person name="Gorte O."/>
            <person name="Ochsenreither K."/>
        </authorList>
    </citation>
    <scope>NUCLEOTIDE SEQUENCE [LARGE SCALE GENOMIC DNA]</scope>
    <source>
        <strain evidence="1 2">DSM 27194</strain>
    </source>
</reference>
<dbReference type="AlphaFoldDB" id="A0A427XUF3"/>
<gene>
    <name evidence="1" type="ORF">EHS24_007451</name>
</gene>
<proteinExistence type="predicted"/>
<dbReference type="GeneID" id="39591994"/>
<evidence type="ECO:0000313" key="2">
    <source>
        <dbReference type="Proteomes" id="UP000279236"/>
    </source>
</evidence>
<keyword evidence="2" id="KW-1185">Reference proteome</keyword>
<accession>A0A427XUF3</accession>
<organism evidence="1 2">
    <name type="scientific">Apiotrichum porosum</name>
    <dbReference type="NCBI Taxonomy" id="105984"/>
    <lineage>
        <taxon>Eukaryota</taxon>
        <taxon>Fungi</taxon>
        <taxon>Dikarya</taxon>
        <taxon>Basidiomycota</taxon>
        <taxon>Agaricomycotina</taxon>
        <taxon>Tremellomycetes</taxon>
        <taxon>Trichosporonales</taxon>
        <taxon>Trichosporonaceae</taxon>
        <taxon>Apiotrichum</taxon>
    </lineage>
</organism>
<dbReference type="RefSeq" id="XP_028476705.1">
    <property type="nucleotide sequence ID" value="XM_028622812.1"/>
</dbReference>
<sequence length="211" mass="24295">MVTVIKAPIVVSDSAEETTEQLDAEHQSFSVPTHSIYFLTYLLACLETPAETTIQLVARRRDLFEATTVHNAIIEQEAKDRELRDLLRGRIIQETSRIDDEELDLADLKRRVDHRRMIITCQAVAHRSAPPGPPQVGARLRRQLQHLDYLDTCLEEFERALFTSHQEIWKLRRLLVRFQQTLHKTTAERIRAGDMLDICRLKLGNTSGMLG</sequence>
<dbReference type="EMBL" id="RSCE01000005">
    <property type="protein sequence ID" value="RSH82473.1"/>
    <property type="molecule type" value="Genomic_DNA"/>
</dbReference>
<comment type="caution">
    <text evidence="1">The sequence shown here is derived from an EMBL/GenBank/DDBJ whole genome shotgun (WGS) entry which is preliminary data.</text>
</comment>
<name>A0A427XUF3_9TREE</name>
<dbReference type="Proteomes" id="UP000279236">
    <property type="component" value="Unassembled WGS sequence"/>
</dbReference>
<protein>
    <submittedName>
        <fullName evidence="1">Uncharacterized protein</fullName>
    </submittedName>
</protein>